<dbReference type="Gene3D" id="3.90.1200.10">
    <property type="match status" value="1"/>
</dbReference>
<reference evidence="2 3" key="1">
    <citation type="journal article" date="2019" name="Int. J. Syst. Evol. Microbiol.">
        <title>The Global Catalogue of Microorganisms (GCM) 10K type strain sequencing project: providing services to taxonomists for standard genome sequencing and annotation.</title>
        <authorList>
            <consortium name="The Broad Institute Genomics Platform"/>
            <consortium name="The Broad Institute Genome Sequencing Center for Infectious Disease"/>
            <person name="Wu L."/>
            <person name="Ma J."/>
        </authorList>
    </citation>
    <scope>NUCLEOTIDE SEQUENCE [LARGE SCALE GENOMIC DNA]</scope>
    <source>
        <strain evidence="2 3">JCM 14307</strain>
    </source>
</reference>
<organism evidence="2 3">
    <name type="scientific">Kribbella yunnanensis</name>
    <dbReference type="NCBI Taxonomy" id="190194"/>
    <lineage>
        <taxon>Bacteria</taxon>
        <taxon>Bacillati</taxon>
        <taxon>Actinomycetota</taxon>
        <taxon>Actinomycetes</taxon>
        <taxon>Propionibacteriales</taxon>
        <taxon>Kribbellaceae</taxon>
        <taxon>Kribbella</taxon>
    </lineage>
</organism>
<dbReference type="SUPFAM" id="SSF56112">
    <property type="entry name" value="Protein kinase-like (PK-like)"/>
    <property type="match status" value="1"/>
</dbReference>
<proteinExistence type="predicted"/>
<evidence type="ECO:0000313" key="2">
    <source>
        <dbReference type="EMBL" id="GAA1715225.1"/>
    </source>
</evidence>
<dbReference type="InterPro" id="IPR002575">
    <property type="entry name" value="Aminoglycoside_PTrfase"/>
</dbReference>
<feature type="domain" description="Aminoglycoside phosphotransferase" evidence="1">
    <location>
        <begin position="22"/>
        <end position="206"/>
    </location>
</feature>
<evidence type="ECO:0000259" key="1">
    <source>
        <dbReference type="Pfam" id="PF01636"/>
    </source>
</evidence>
<dbReference type="Proteomes" id="UP001500280">
    <property type="component" value="Unassembled WGS sequence"/>
</dbReference>
<name>A0ABN2IZX4_9ACTN</name>
<keyword evidence="3" id="KW-1185">Reference proteome</keyword>
<protein>
    <recommendedName>
        <fullName evidence="1">Aminoglycoside phosphotransferase domain-containing protein</fullName>
    </recommendedName>
</protein>
<dbReference type="Pfam" id="PF01636">
    <property type="entry name" value="APH"/>
    <property type="match status" value="1"/>
</dbReference>
<accession>A0ABN2IZX4</accession>
<dbReference type="EMBL" id="BAAANF010000025">
    <property type="protein sequence ID" value="GAA1715225.1"/>
    <property type="molecule type" value="Genomic_DNA"/>
</dbReference>
<evidence type="ECO:0000313" key="3">
    <source>
        <dbReference type="Proteomes" id="UP001500280"/>
    </source>
</evidence>
<gene>
    <name evidence="2" type="ORF">GCM10009745_74480</name>
</gene>
<dbReference type="InterPro" id="IPR011009">
    <property type="entry name" value="Kinase-like_dom_sf"/>
</dbReference>
<comment type="caution">
    <text evidence="2">The sequence shown here is derived from an EMBL/GenBank/DDBJ whole genome shotgun (WGS) entry which is preliminary data.</text>
</comment>
<dbReference type="RefSeq" id="WP_344163292.1">
    <property type="nucleotide sequence ID" value="NZ_BAAANF010000025.1"/>
</dbReference>
<sequence>MGNYVKRRLPAEPGSLAAELRMAESEVRFYREIAPEIGVRVPRCYRAEVDDEGSLLELEDLSDWREGAEPVAAAGLLRSMHERWVDRADVRWPWLRPIGAGDELVARLYDDTWPKLAARSLSAPVREFGERLVGKVRQVEARVLNAGPLTLVHGDASASNLRTAPDGEIALLDWEDVSAAPGVVDLTWHLVSSVEPARWAEALDAYGPVEGLSRYCRLPSCRDS</sequence>